<accession>A0A9W8S836</accession>
<dbReference type="PANTHER" id="PTHR47785:SF5">
    <property type="entry name" value="ZN(II)2CYS6 TRANSCRIPTION FACTOR (EUROFUNG)"/>
    <property type="match status" value="1"/>
</dbReference>
<dbReference type="SUPFAM" id="SSF57701">
    <property type="entry name" value="Zn2/Cys6 DNA-binding domain"/>
    <property type="match status" value="1"/>
</dbReference>
<dbReference type="InterPro" id="IPR053181">
    <property type="entry name" value="EcdB-like_regulator"/>
</dbReference>
<dbReference type="AlphaFoldDB" id="A0A9W8S836"/>
<dbReference type="CDD" id="cd12148">
    <property type="entry name" value="fungal_TF_MHR"/>
    <property type="match status" value="1"/>
</dbReference>
<dbReference type="EMBL" id="JAOQAZ010000005">
    <property type="protein sequence ID" value="KAJ4265973.1"/>
    <property type="molecule type" value="Genomic_DNA"/>
</dbReference>
<evidence type="ECO:0000313" key="4">
    <source>
        <dbReference type="EMBL" id="KAJ4265973.1"/>
    </source>
</evidence>
<feature type="compositionally biased region" description="Polar residues" evidence="2">
    <location>
        <begin position="100"/>
        <end position="114"/>
    </location>
</feature>
<gene>
    <name evidence="4" type="primary">ZCF27_1</name>
    <name evidence="4" type="ORF">NW762_003946</name>
</gene>
<keyword evidence="5" id="KW-1185">Reference proteome</keyword>
<name>A0A9W8S836_9HYPO</name>
<feature type="region of interest" description="Disordered" evidence="2">
    <location>
        <begin position="1"/>
        <end position="21"/>
    </location>
</feature>
<evidence type="ECO:0000256" key="2">
    <source>
        <dbReference type="SAM" id="MobiDB-lite"/>
    </source>
</evidence>
<dbReference type="InterPro" id="IPR036864">
    <property type="entry name" value="Zn2-C6_fun-type_DNA-bd_sf"/>
</dbReference>
<proteinExistence type="predicted"/>
<dbReference type="CDD" id="cd00067">
    <property type="entry name" value="GAL4"/>
    <property type="match status" value="1"/>
</dbReference>
<organism evidence="4 5">
    <name type="scientific">Fusarium torreyae</name>
    <dbReference type="NCBI Taxonomy" id="1237075"/>
    <lineage>
        <taxon>Eukaryota</taxon>
        <taxon>Fungi</taxon>
        <taxon>Dikarya</taxon>
        <taxon>Ascomycota</taxon>
        <taxon>Pezizomycotina</taxon>
        <taxon>Sordariomycetes</taxon>
        <taxon>Hypocreomycetidae</taxon>
        <taxon>Hypocreales</taxon>
        <taxon>Nectriaceae</taxon>
        <taxon>Fusarium</taxon>
    </lineage>
</organism>
<comment type="caution">
    <text evidence="4">The sequence shown here is derived from an EMBL/GenBank/DDBJ whole genome shotgun (WGS) entry which is preliminary data.</text>
</comment>
<dbReference type="Gene3D" id="4.10.240.10">
    <property type="entry name" value="Zn(2)-C6 fungal-type DNA-binding domain"/>
    <property type="match status" value="1"/>
</dbReference>
<dbReference type="InterPro" id="IPR001138">
    <property type="entry name" value="Zn2Cys6_DnaBD"/>
</dbReference>
<reference evidence="4" key="1">
    <citation type="submission" date="2022-09" db="EMBL/GenBank/DDBJ databases">
        <title>Fusarium specimens isolated from Avocado Roots.</title>
        <authorList>
            <person name="Stajich J."/>
            <person name="Roper C."/>
            <person name="Heimlech-Rivalta G."/>
        </authorList>
    </citation>
    <scope>NUCLEOTIDE SEQUENCE</scope>
    <source>
        <strain evidence="4">CF00136</strain>
    </source>
</reference>
<dbReference type="PANTHER" id="PTHR47785">
    <property type="entry name" value="ZN(II)2CYS6 TRANSCRIPTION FACTOR (EUROFUNG)-RELATED-RELATED"/>
    <property type="match status" value="1"/>
</dbReference>
<evidence type="ECO:0000259" key="3">
    <source>
        <dbReference type="PROSITE" id="PS50048"/>
    </source>
</evidence>
<dbReference type="Pfam" id="PF00172">
    <property type="entry name" value="Zn_clus"/>
    <property type="match status" value="1"/>
</dbReference>
<dbReference type="GO" id="GO:0000981">
    <property type="term" value="F:DNA-binding transcription factor activity, RNA polymerase II-specific"/>
    <property type="evidence" value="ECO:0007669"/>
    <property type="project" value="InterPro"/>
</dbReference>
<feature type="region of interest" description="Disordered" evidence="2">
    <location>
        <begin position="90"/>
        <end position="114"/>
    </location>
</feature>
<sequence>MATPSRDSTTHRAAISRSSSTYARKRATKACQVCRARRTKCDQKRPSCSFCARAGVECVFEPDDNATFDQASLAIIDRLDRLERKIDAQTLAGETRDDNPTNSNDNGLIKPSSPTLSREQLFPVTLGGVLKWPVFQDVTSPIATTNSPDSTRSHSRTANQQTAWLGDVLHRSACDRWLENFFAHVHVKNPILKETETRRLVSRLCVQGPDWDVASGLALLVCANGAIARPLHEALPLSNPDVQAAITLFDAAQRRLGADLTSMGLIRAQCAFFSGVLLMSLLRPVEAWTTFVHGLAI</sequence>
<feature type="domain" description="Zn(2)-C6 fungal-type" evidence="3">
    <location>
        <begin position="30"/>
        <end position="60"/>
    </location>
</feature>
<dbReference type="Proteomes" id="UP001152049">
    <property type="component" value="Unassembled WGS sequence"/>
</dbReference>
<evidence type="ECO:0000313" key="5">
    <source>
        <dbReference type="Proteomes" id="UP001152049"/>
    </source>
</evidence>
<keyword evidence="1" id="KW-0539">Nucleus</keyword>
<protein>
    <submittedName>
        <fullName evidence="4">Zcf27p</fullName>
    </submittedName>
</protein>
<dbReference type="SMART" id="SM00066">
    <property type="entry name" value="GAL4"/>
    <property type="match status" value="1"/>
</dbReference>
<dbReference type="OrthoDB" id="4356994at2759"/>
<dbReference type="PROSITE" id="PS50048">
    <property type="entry name" value="ZN2_CY6_FUNGAL_2"/>
    <property type="match status" value="1"/>
</dbReference>
<dbReference type="GO" id="GO:0008270">
    <property type="term" value="F:zinc ion binding"/>
    <property type="evidence" value="ECO:0007669"/>
    <property type="project" value="InterPro"/>
</dbReference>
<evidence type="ECO:0000256" key="1">
    <source>
        <dbReference type="ARBA" id="ARBA00023242"/>
    </source>
</evidence>
<dbReference type="PROSITE" id="PS00463">
    <property type="entry name" value="ZN2_CY6_FUNGAL_1"/>
    <property type="match status" value="1"/>
</dbReference>